<evidence type="ECO:0000256" key="2">
    <source>
        <dbReference type="SAM" id="Phobius"/>
    </source>
</evidence>
<dbReference type="Proteomes" id="UP001226691">
    <property type="component" value="Unassembled WGS sequence"/>
</dbReference>
<keyword evidence="4" id="KW-1185">Reference proteome</keyword>
<dbReference type="EMBL" id="JAUTBF010000001">
    <property type="protein sequence ID" value="MDQ1121489.1"/>
    <property type="molecule type" value="Genomic_DNA"/>
</dbReference>
<name>A0ABU0TRB1_MICTR</name>
<sequence length="247" mass="26031">MPAPVDPELEALRRRAYAPAADIYADPAALQRLIDLEERAAGVREGEAPPPRAASEAPIDPEEQRPPAPPAARARRPFPRPRRSSVILVAGAALLVMLALVALVLVQRVQVDPLQVGATQVARLAPDPAFVVPPAVAGDAVSGATGYTSFEGFRAVTFPNRRQGGDGAVCLSVYQPSLLTVDARNNSMSYSGQLFDTPSCSAGVFPPTLTFQLAAGIPELAHTELPAGTALQFVYDRSSGEVVVFRG</sequence>
<comment type="caution">
    <text evidence="3">The sequence shown here is derived from an EMBL/GenBank/DDBJ whole genome shotgun (WGS) entry which is preliminary data.</text>
</comment>
<keyword evidence="2" id="KW-0812">Transmembrane</keyword>
<accession>A0ABU0TRB1</accession>
<evidence type="ECO:0000313" key="4">
    <source>
        <dbReference type="Proteomes" id="UP001226691"/>
    </source>
</evidence>
<dbReference type="RefSeq" id="WP_307478699.1">
    <property type="nucleotide sequence ID" value="NZ_JAUTBF010000001.1"/>
</dbReference>
<organism evidence="3 4">
    <name type="scientific">Microbacterium trichothecenolyticum</name>
    <name type="common">Aureobacterium trichothecenolyticum</name>
    <dbReference type="NCBI Taxonomy" id="69370"/>
    <lineage>
        <taxon>Bacteria</taxon>
        <taxon>Bacillati</taxon>
        <taxon>Actinomycetota</taxon>
        <taxon>Actinomycetes</taxon>
        <taxon>Micrococcales</taxon>
        <taxon>Microbacteriaceae</taxon>
        <taxon>Microbacterium</taxon>
    </lineage>
</organism>
<feature type="region of interest" description="Disordered" evidence="1">
    <location>
        <begin position="41"/>
        <end position="78"/>
    </location>
</feature>
<keyword evidence="2" id="KW-0472">Membrane</keyword>
<protein>
    <submittedName>
        <fullName evidence="3">Uncharacterized protein</fullName>
    </submittedName>
</protein>
<evidence type="ECO:0000256" key="1">
    <source>
        <dbReference type="SAM" id="MobiDB-lite"/>
    </source>
</evidence>
<proteinExistence type="predicted"/>
<reference evidence="3 4" key="1">
    <citation type="submission" date="2023-07" db="EMBL/GenBank/DDBJ databases">
        <title>Functional and genomic diversity of the sorghum phyllosphere microbiome.</title>
        <authorList>
            <person name="Shade A."/>
        </authorList>
    </citation>
    <scope>NUCLEOTIDE SEQUENCE [LARGE SCALE GENOMIC DNA]</scope>
    <source>
        <strain evidence="3 4">SORGH_AS_1207</strain>
    </source>
</reference>
<feature type="transmembrane region" description="Helical" evidence="2">
    <location>
        <begin position="85"/>
        <end position="106"/>
    </location>
</feature>
<evidence type="ECO:0000313" key="3">
    <source>
        <dbReference type="EMBL" id="MDQ1121489.1"/>
    </source>
</evidence>
<keyword evidence="2" id="KW-1133">Transmembrane helix</keyword>
<gene>
    <name evidence="3" type="ORF">QE412_000062</name>
</gene>